<proteinExistence type="predicted"/>
<dbReference type="Proteomes" id="UP001558613">
    <property type="component" value="Unassembled WGS sequence"/>
</dbReference>
<name>A0ABR3LKI5_9TELE</name>
<evidence type="ECO:0000313" key="3">
    <source>
        <dbReference type="Proteomes" id="UP001558613"/>
    </source>
</evidence>
<keyword evidence="3" id="KW-1185">Reference proteome</keyword>
<accession>A0ABR3LKI5</accession>
<organism evidence="2 3">
    <name type="scientific">Cirrhinus molitorella</name>
    <name type="common">mud carp</name>
    <dbReference type="NCBI Taxonomy" id="172907"/>
    <lineage>
        <taxon>Eukaryota</taxon>
        <taxon>Metazoa</taxon>
        <taxon>Chordata</taxon>
        <taxon>Craniata</taxon>
        <taxon>Vertebrata</taxon>
        <taxon>Euteleostomi</taxon>
        <taxon>Actinopterygii</taxon>
        <taxon>Neopterygii</taxon>
        <taxon>Teleostei</taxon>
        <taxon>Ostariophysi</taxon>
        <taxon>Cypriniformes</taxon>
        <taxon>Cyprinidae</taxon>
        <taxon>Labeoninae</taxon>
        <taxon>Labeonini</taxon>
        <taxon>Cirrhinus</taxon>
    </lineage>
</organism>
<gene>
    <name evidence="2" type="ORF">QQF64_019784</name>
</gene>
<feature type="transmembrane region" description="Helical" evidence="1">
    <location>
        <begin position="48"/>
        <end position="66"/>
    </location>
</feature>
<evidence type="ECO:0000313" key="2">
    <source>
        <dbReference type="EMBL" id="KAL1251988.1"/>
    </source>
</evidence>
<evidence type="ECO:0000256" key="1">
    <source>
        <dbReference type="SAM" id="Phobius"/>
    </source>
</evidence>
<feature type="transmembrane region" description="Helical" evidence="1">
    <location>
        <begin position="73"/>
        <end position="92"/>
    </location>
</feature>
<protein>
    <submittedName>
        <fullName evidence="2">Uncharacterized protein</fullName>
    </submittedName>
</protein>
<reference evidence="2 3" key="1">
    <citation type="submission" date="2023-09" db="EMBL/GenBank/DDBJ databases">
        <authorList>
            <person name="Wang M."/>
        </authorList>
    </citation>
    <scope>NUCLEOTIDE SEQUENCE [LARGE SCALE GENOMIC DNA]</scope>
    <source>
        <strain evidence="2">GT-2023</strain>
        <tissue evidence="2">Liver</tissue>
    </source>
</reference>
<feature type="transmembrane region" description="Helical" evidence="1">
    <location>
        <begin position="120"/>
        <end position="143"/>
    </location>
</feature>
<keyword evidence="1" id="KW-0472">Membrane</keyword>
<comment type="caution">
    <text evidence="2">The sequence shown here is derived from an EMBL/GenBank/DDBJ whole genome shotgun (WGS) entry which is preliminary data.</text>
</comment>
<sequence>MSCTFYSKILAAGLPASYCKGQFTPHRQAPTDAHRLAMTMRIFHFKHASPMTPFVLFAVFSGYVYCCGSTEAVIRLVLSALVGVATVIILVYDIRSRPAEQDQAHIPSSDSVYCCDSAEAVIRLVLSALVGVAAVAAVVILVYDIRSRRAKQDS</sequence>
<keyword evidence="1" id="KW-1133">Transmembrane helix</keyword>
<keyword evidence="1" id="KW-0812">Transmembrane</keyword>
<dbReference type="EMBL" id="JAYMGO010000022">
    <property type="protein sequence ID" value="KAL1251988.1"/>
    <property type="molecule type" value="Genomic_DNA"/>
</dbReference>